<dbReference type="GeneID" id="117649232"/>
<accession>A0A6P8ZRI7</accession>
<dbReference type="OrthoDB" id="10064757at2759"/>
<reference evidence="2" key="1">
    <citation type="submission" date="2025-08" db="UniProtKB">
        <authorList>
            <consortium name="RefSeq"/>
        </authorList>
    </citation>
    <scope>IDENTIFICATION</scope>
    <source>
        <tissue evidence="2">Total insect</tissue>
    </source>
</reference>
<name>A0A6P8ZRI7_THRPL</name>
<dbReference type="KEGG" id="tpal:117649232"/>
<organism evidence="2">
    <name type="scientific">Thrips palmi</name>
    <name type="common">Melon thrips</name>
    <dbReference type="NCBI Taxonomy" id="161013"/>
    <lineage>
        <taxon>Eukaryota</taxon>
        <taxon>Metazoa</taxon>
        <taxon>Ecdysozoa</taxon>
        <taxon>Arthropoda</taxon>
        <taxon>Hexapoda</taxon>
        <taxon>Insecta</taxon>
        <taxon>Pterygota</taxon>
        <taxon>Neoptera</taxon>
        <taxon>Paraneoptera</taxon>
        <taxon>Thysanoptera</taxon>
        <taxon>Terebrantia</taxon>
        <taxon>Thripoidea</taxon>
        <taxon>Thripidae</taxon>
        <taxon>Thrips</taxon>
    </lineage>
</organism>
<evidence type="ECO:0000313" key="1">
    <source>
        <dbReference type="Proteomes" id="UP000515158"/>
    </source>
</evidence>
<dbReference type="Proteomes" id="UP000515158">
    <property type="component" value="Unplaced"/>
</dbReference>
<sequence length="681" mass="78062">MSVLARSIFSRPICQKVVRYSASCLSKRLKYSERIVKFVSQYSSSATSPNVATHELETVEENEVLERGELRYYHAVMERSPLFKPTIFTAQDLLSVLKEAPPDISSFLVKTDWSADTAPDVLEAFRSVAAYSIQNGMSIVDPKFQSICVAISSHLSKFSDEELLELGKWIINWSTTTLGSSVPHYRDLIKALNDSWVMRYGNWTKSRDLTNILKAADITYWIRNGSRNYLRCAIFHSAMRSAKEPHHVLQLVFYLALLKPLPSSYKCYDLEKKIFSFRKSYSVAELLVFLNSIFRSKSLLQYHPLLEHILVESLKQFSSLDDYMLVTVSKSCGGAPESLKPLISVFQRKVLSKIDNFRIETIIHLSWMCCSNNIFEEDFAQAVYERALKDIGMLRWKELSRLMVMFVEHPSPNRDLKHLGECVIAEMTGRKDVKEWIGRKVYILGAVLHRFLLCGLCPQDLLDLYLSSVNSEISSSKALTAKEALALDVHLEVFHPEYNGIRLNSELRKLICEERFSSKSRHFQNSDGSIGFRSNFNSGPAKRMYSDILAVAGSVKDHVHFKQLVPSFGYLDYLLRLNKDGTYLPIPTEITECEPWKLPLIPIEHLENGDKFVAMTFFSSQKEFERRKIASLQKEKTEILKRLGYIHIEVATENWFDATPEFRQRGLKDIIANKLSESNAP</sequence>
<protein>
    <submittedName>
        <fullName evidence="2">Uncharacterized protein LOC117649232</fullName>
    </submittedName>
</protein>
<dbReference type="InParanoid" id="A0A6P8ZRI7"/>
<evidence type="ECO:0000313" key="2">
    <source>
        <dbReference type="RefSeq" id="XP_034247674.1"/>
    </source>
</evidence>
<dbReference type="RefSeq" id="XP_034247674.1">
    <property type="nucleotide sequence ID" value="XM_034391783.1"/>
</dbReference>
<keyword evidence="1" id="KW-1185">Reference proteome</keyword>
<proteinExistence type="predicted"/>
<gene>
    <name evidence="2" type="primary">LOC117649232</name>
</gene>
<dbReference type="AlphaFoldDB" id="A0A6P8ZRI7"/>